<dbReference type="Gene3D" id="3.40.250.10">
    <property type="entry name" value="Rhodanese-like domain"/>
    <property type="match status" value="1"/>
</dbReference>
<accession>A0A084QGG6</accession>
<dbReference type="PANTHER" id="PTHR42070">
    <property type="entry name" value="FILAMENT ASSOCIATED PROTEIN, PUTATIVE (AFU_ORTHOLOGUE AFUA_8G06630)-RELATED"/>
    <property type="match status" value="1"/>
</dbReference>
<dbReference type="EMBL" id="KL660761">
    <property type="protein sequence ID" value="KFA63051.1"/>
    <property type="molecule type" value="Genomic_DNA"/>
</dbReference>
<reference evidence="3 4" key="1">
    <citation type="journal article" date="2014" name="BMC Genomics">
        <title>Comparative genome sequencing reveals chemotype-specific gene clusters in the toxigenic black mold Stachybotrys.</title>
        <authorList>
            <person name="Semeiks J."/>
            <person name="Borek D."/>
            <person name="Otwinowski Z."/>
            <person name="Grishin N.V."/>
        </authorList>
    </citation>
    <scope>NUCLEOTIDE SEQUENCE [LARGE SCALE GENOMIC DNA]</scope>
    <source>
        <strain evidence="3 4">IBT 40285</strain>
    </source>
</reference>
<dbReference type="STRING" id="1283841.A0A084QGG6"/>
<sequence length="416" mass="46336">MPRKVHYSASKTQNRDNQRNSRARHRQYVKDLQDRVSRYEREGVQASIELQQAARAVKFENQRLRALLRRYGVSQHEIDGHLWFTGHDDSASSLRGCNARQHLPQTDTIESRVREQSPPSTLRAATTFAQNEHTPSIPSTTTSLVLTYPPQNQHGTHPPALTTPFAPSTPKKSAAQRRALESHHPPYSPKRADPSFMCNGDTTLIGFPREILPPVSDCFCPPEMPIPAAGPESKGIPCKVAIDLVAGLQQNIQVDEVRGWLRCDTASTTPWHAAYPAPRHQPGSLKRDQLLQMIIKSHELGTRPDFVLIDLRRNDHEGGTIRGSINLPAQSLYPSIPALYGILKAAGVRKVIWYCSSSRGRGTRAAGWFGDYLADHNTDNGNMESLVLAEGLKGWATAGPEYLEFMDEYDSAAWQA</sequence>
<evidence type="ECO:0000313" key="4">
    <source>
        <dbReference type="Proteomes" id="UP000028524"/>
    </source>
</evidence>
<organism evidence="3 4">
    <name type="scientific">Stachybotrys chlorohalonatus (strain IBT 40285)</name>
    <dbReference type="NCBI Taxonomy" id="1283841"/>
    <lineage>
        <taxon>Eukaryota</taxon>
        <taxon>Fungi</taxon>
        <taxon>Dikarya</taxon>
        <taxon>Ascomycota</taxon>
        <taxon>Pezizomycotina</taxon>
        <taxon>Sordariomycetes</taxon>
        <taxon>Hypocreomycetidae</taxon>
        <taxon>Hypocreales</taxon>
        <taxon>Stachybotryaceae</taxon>
        <taxon>Stachybotrys</taxon>
    </lineage>
</organism>
<dbReference type="InterPro" id="IPR001763">
    <property type="entry name" value="Rhodanese-like_dom"/>
</dbReference>
<dbReference type="HOGENOM" id="CLU_660854_0_0_1"/>
<dbReference type="PANTHER" id="PTHR42070:SF1">
    <property type="entry name" value="FILAMENT ASSOCIATED PROTEIN, PUTATIVE (AFU_ORTHOLOGUE AFUA_8G06630)-RELATED"/>
    <property type="match status" value="1"/>
</dbReference>
<evidence type="ECO:0000313" key="3">
    <source>
        <dbReference type="EMBL" id="KFA63051.1"/>
    </source>
</evidence>
<feature type="region of interest" description="Disordered" evidence="1">
    <location>
        <begin position="149"/>
        <end position="194"/>
    </location>
</feature>
<dbReference type="PROSITE" id="PS50206">
    <property type="entry name" value="RHODANESE_3"/>
    <property type="match status" value="1"/>
</dbReference>
<keyword evidence="4" id="KW-1185">Reference proteome</keyword>
<evidence type="ECO:0000259" key="2">
    <source>
        <dbReference type="PROSITE" id="PS50206"/>
    </source>
</evidence>
<dbReference type="SUPFAM" id="SSF52821">
    <property type="entry name" value="Rhodanese/Cell cycle control phosphatase"/>
    <property type="match status" value="1"/>
</dbReference>
<evidence type="ECO:0000256" key="1">
    <source>
        <dbReference type="SAM" id="MobiDB-lite"/>
    </source>
</evidence>
<dbReference type="Proteomes" id="UP000028524">
    <property type="component" value="Unassembled WGS sequence"/>
</dbReference>
<protein>
    <recommendedName>
        <fullName evidence="2">Rhodanese domain-containing protein</fullName>
    </recommendedName>
</protein>
<dbReference type="Gene3D" id="1.20.5.170">
    <property type="match status" value="1"/>
</dbReference>
<feature type="domain" description="Rhodanese" evidence="2">
    <location>
        <begin position="302"/>
        <end position="404"/>
    </location>
</feature>
<dbReference type="AlphaFoldDB" id="A0A084QGG6"/>
<feature type="region of interest" description="Disordered" evidence="1">
    <location>
        <begin position="1"/>
        <end position="25"/>
    </location>
</feature>
<gene>
    <name evidence="3" type="ORF">S40285_06396</name>
</gene>
<dbReference type="SMART" id="SM00450">
    <property type="entry name" value="RHOD"/>
    <property type="match status" value="1"/>
</dbReference>
<dbReference type="CDD" id="cd14688">
    <property type="entry name" value="bZIP_YAP"/>
    <property type="match status" value="1"/>
</dbReference>
<proteinExistence type="predicted"/>
<name>A0A084QGG6_STAC4</name>
<dbReference type="OrthoDB" id="8300214at2759"/>
<dbReference type="InterPro" id="IPR036873">
    <property type="entry name" value="Rhodanese-like_dom_sf"/>
</dbReference>
<dbReference type="InParanoid" id="A0A084QGG6"/>